<dbReference type="SUPFAM" id="SSF103025">
    <property type="entry name" value="Folate-binding domain"/>
    <property type="match status" value="1"/>
</dbReference>
<dbReference type="GO" id="GO:0016226">
    <property type="term" value="P:iron-sulfur cluster assembly"/>
    <property type="evidence" value="ECO:0007669"/>
    <property type="project" value="TreeGrafter"/>
</dbReference>
<comment type="caution">
    <text evidence="2">The sequence shown here is derived from an EMBL/GenBank/DDBJ whole genome shotgun (WGS) entry which is preliminary data.</text>
</comment>
<reference evidence="3" key="1">
    <citation type="submission" date="2017-08" db="EMBL/GenBank/DDBJ databases">
        <title>A dynamic microbial community with high functional redundancy inhabits the cold, oxic subseafloor aquifer.</title>
        <authorList>
            <person name="Tully B.J."/>
            <person name="Wheat C.G."/>
            <person name="Glazer B.T."/>
            <person name="Huber J.A."/>
        </authorList>
    </citation>
    <scope>NUCLEOTIDE SEQUENCE [LARGE SCALE GENOMIC DNA]</scope>
</reference>
<sequence length="321" mass="34892">MKYSAINLNHYQFVRVSGSDAISFLQGQVSCNMELLSSERSLTGAICSLKGRVVADFRAVKTADGCLLQTAAGMAQPIIETLSKYAIFSKVEISIADQSPGENSVSAIGFIDSHCAALLESTFADCPVDENQSIQLLDMTLIKIAGTSGRFELWMHSNKARETFLSNTDLKLDDCLVAWNAEDISAGIVHVTKNLSEEYTPQLLNYDISGIVDFTKGCYTGQEVVARMYYRGNAKKRLFLVSSSHPASEHSEITIDGASGSKNGTILGFGNSKKLEQTSYLLLAVLNTQAVEDKASFQLSDQQESVLEIQQLPYAIPAATD</sequence>
<evidence type="ECO:0000256" key="1">
    <source>
        <dbReference type="PIRSR" id="PIRSR006487-1"/>
    </source>
</evidence>
<dbReference type="PANTHER" id="PTHR22602:SF0">
    <property type="entry name" value="TRANSFERASE CAF17, MITOCHONDRIAL-RELATED"/>
    <property type="match status" value="1"/>
</dbReference>
<evidence type="ECO:0000313" key="3">
    <source>
        <dbReference type="Proteomes" id="UP000218327"/>
    </source>
</evidence>
<name>A0A2A5AZ11_9GAMM</name>
<evidence type="ECO:0000313" key="2">
    <source>
        <dbReference type="EMBL" id="PCJ24547.1"/>
    </source>
</evidence>
<organism evidence="2 3">
    <name type="scientific">SAR86 cluster bacterium</name>
    <dbReference type="NCBI Taxonomy" id="2030880"/>
    <lineage>
        <taxon>Bacteria</taxon>
        <taxon>Pseudomonadati</taxon>
        <taxon>Pseudomonadota</taxon>
        <taxon>Gammaproteobacteria</taxon>
        <taxon>SAR86 cluster</taxon>
    </lineage>
</organism>
<proteinExistence type="predicted"/>
<dbReference type="InterPro" id="IPR045179">
    <property type="entry name" value="YgfZ/GcvT"/>
</dbReference>
<dbReference type="Gene3D" id="3.30.70.1400">
    <property type="entry name" value="Aminomethyltransferase beta-barrel domains"/>
    <property type="match status" value="1"/>
</dbReference>
<accession>A0A2A5AZ11</accession>
<dbReference type="PIRSF" id="PIRSF006487">
    <property type="entry name" value="GcvT"/>
    <property type="match status" value="1"/>
</dbReference>
<gene>
    <name evidence="2" type="ORF">COA96_09110</name>
</gene>
<dbReference type="EMBL" id="NVVJ01000025">
    <property type="protein sequence ID" value="PCJ24547.1"/>
    <property type="molecule type" value="Genomic_DNA"/>
</dbReference>
<feature type="binding site" evidence="1">
    <location>
        <position position="152"/>
    </location>
    <ligand>
        <name>substrate</name>
    </ligand>
</feature>
<dbReference type="PANTHER" id="PTHR22602">
    <property type="entry name" value="TRANSFERASE CAF17, MITOCHONDRIAL-RELATED"/>
    <property type="match status" value="1"/>
</dbReference>
<dbReference type="AlphaFoldDB" id="A0A2A5AZ11"/>
<dbReference type="Gene3D" id="3.30.70.1630">
    <property type="match status" value="1"/>
</dbReference>
<protein>
    <submittedName>
        <fullName evidence="2">Uncharacterized protein</fullName>
    </submittedName>
</protein>
<dbReference type="Proteomes" id="UP000218327">
    <property type="component" value="Unassembled WGS sequence"/>
</dbReference>
<dbReference type="InterPro" id="IPR017703">
    <property type="entry name" value="YgfZ/GCV_T_CS"/>
</dbReference>
<dbReference type="Gene3D" id="2.40.30.160">
    <property type="match status" value="1"/>
</dbReference>
<dbReference type="NCBIfam" id="TIGR03317">
    <property type="entry name" value="ygfZ_signature"/>
    <property type="match status" value="1"/>
</dbReference>